<dbReference type="PANTHER" id="PTHR45528">
    <property type="entry name" value="SENSOR HISTIDINE KINASE CPXA"/>
    <property type="match status" value="1"/>
</dbReference>
<evidence type="ECO:0000313" key="16">
    <source>
        <dbReference type="EMBL" id="PXX78494.1"/>
    </source>
</evidence>
<comment type="subcellular location">
    <subcellularLocation>
        <location evidence="2">Cell membrane</location>
        <topology evidence="2">Multi-pass membrane protein</topology>
    </subcellularLocation>
</comment>
<dbReference type="PANTHER" id="PTHR45528:SF1">
    <property type="entry name" value="SENSOR HISTIDINE KINASE CPXA"/>
    <property type="match status" value="1"/>
</dbReference>
<evidence type="ECO:0000256" key="14">
    <source>
        <dbReference type="SAM" id="Phobius"/>
    </source>
</evidence>
<reference evidence="16 17" key="1">
    <citation type="submission" date="2018-05" db="EMBL/GenBank/DDBJ databases">
        <title>Genomic Encyclopedia of Type Strains, Phase IV (KMG-IV): sequencing the most valuable type-strain genomes for metagenomic binning, comparative biology and taxonomic classification.</title>
        <authorList>
            <person name="Goeker M."/>
        </authorList>
    </citation>
    <scope>NUCLEOTIDE SEQUENCE [LARGE SCALE GENOMIC DNA]</scope>
    <source>
        <strain evidence="16 17">JC118</strain>
    </source>
</reference>
<evidence type="ECO:0000256" key="6">
    <source>
        <dbReference type="ARBA" id="ARBA00022679"/>
    </source>
</evidence>
<dbReference type="GO" id="GO:0000155">
    <property type="term" value="F:phosphorelay sensor kinase activity"/>
    <property type="evidence" value="ECO:0007669"/>
    <property type="project" value="InterPro"/>
</dbReference>
<dbReference type="STRING" id="1034346.GCA_000313565_03018"/>
<dbReference type="Gene3D" id="3.30.565.10">
    <property type="entry name" value="Histidine kinase-like ATPase, C-terminal domain"/>
    <property type="match status" value="1"/>
</dbReference>
<dbReference type="EMBL" id="QJKH01000007">
    <property type="protein sequence ID" value="PXX78494.1"/>
    <property type="molecule type" value="Genomic_DNA"/>
</dbReference>
<keyword evidence="9 16" id="KW-0418">Kinase</keyword>
<evidence type="ECO:0000256" key="13">
    <source>
        <dbReference type="ARBA" id="ARBA00023136"/>
    </source>
</evidence>
<feature type="transmembrane region" description="Helical" evidence="14">
    <location>
        <begin position="355"/>
        <end position="371"/>
    </location>
</feature>
<feature type="transmembrane region" description="Helical" evidence="14">
    <location>
        <begin position="444"/>
        <end position="462"/>
    </location>
</feature>
<protein>
    <recommendedName>
        <fullName evidence="3">histidine kinase</fullName>
        <ecNumber evidence="3">2.7.13.3</ecNumber>
    </recommendedName>
</protein>
<keyword evidence="6" id="KW-0808">Transferase</keyword>
<feature type="transmembrane region" description="Helical" evidence="14">
    <location>
        <begin position="12"/>
        <end position="33"/>
    </location>
</feature>
<dbReference type="EC" id="2.7.13.3" evidence="3"/>
<keyword evidence="10" id="KW-0067">ATP-binding</keyword>
<feature type="transmembrane region" description="Helical" evidence="14">
    <location>
        <begin position="304"/>
        <end position="322"/>
    </location>
</feature>
<keyword evidence="8" id="KW-0547">Nucleotide-binding</keyword>
<evidence type="ECO:0000256" key="12">
    <source>
        <dbReference type="ARBA" id="ARBA00023012"/>
    </source>
</evidence>
<comment type="catalytic activity">
    <reaction evidence="1">
        <text>ATP + protein L-histidine = ADP + protein N-phospho-L-histidine.</text>
        <dbReference type="EC" id="2.7.13.3"/>
    </reaction>
</comment>
<dbReference type="InterPro" id="IPR005467">
    <property type="entry name" value="His_kinase_dom"/>
</dbReference>
<dbReference type="GO" id="GO:0005886">
    <property type="term" value="C:plasma membrane"/>
    <property type="evidence" value="ECO:0007669"/>
    <property type="project" value="UniProtKB-SubCell"/>
</dbReference>
<dbReference type="PROSITE" id="PS50109">
    <property type="entry name" value="HIS_KIN"/>
    <property type="match status" value="1"/>
</dbReference>
<evidence type="ECO:0000313" key="17">
    <source>
        <dbReference type="Proteomes" id="UP000247612"/>
    </source>
</evidence>
<evidence type="ECO:0000256" key="4">
    <source>
        <dbReference type="ARBA" id="ARBA00022475"/>
    </source>
</evidence>
<dbReference type="Pfam" id="PF00512">
    <property type="entry name" value="HisKA"/>
    <property type="match status" value="1"/>
</dbReference>
<keyword evidence="4" id="KW-1003">Cell membrane</keyword>
<evidence type="ECO:0000256" key="11">
    <source>
        <dbReference type="ARBA" id="ARBA00022989"/>
    </source>
</evidence>
<dbReference type="Gene3D" id="1.10.287.130">
    <property type="match status" value="1"/>
</dbReference>
<keyword evidence="13 14" id="KW-0472">Membrane</keyword>
<dbReference type="Proteomes" id="UP000247612">
    <property type="component" value="Unassembled WGS sequence"/>
</dbReference>
<dbReference type="SUPFAM" id="SSF47384">
    <property type="entry name" value="Homodimeric domain of signal transducing histidine kinase"/>
    <property type="match status" value="1"/>
</dbReference>
<dbReference type="SUPFAM" id="SSF55874">
    <property type="entry name" value="ATPase domain of HSP90 chaperone/DNA topoisomerase II/histidine kinase"/>
    <property type="match status" value="1"/>
</dbReference>
<evidence type="ECO:0000256" key="9">
    <source>
        <dbReference type="ARBA" id="ARBA00022777"/>
    </source>
</evidence>
<keyword evidence="7 14" id="KW-0812">Transmembrane</keyword>
<feature type="transmembrane region" description="Helical" evidence="14">
    <location>
        <begin position="264"/>
        <end position="284"/>
    </location>
</feature>
<dbReference type="GO" id="GO:0005524">
    <property type="term" value="F:ATP binding"/>
    <property type="evidence" value="ECO:0007669"/>
    <property type="project" value="UniProtKB-KW"/>
</dbReference>
<name>A0A318KK87_9FIRM</name>
<keyword evidence="5" id="KW-0597">Phosphoprotein</keyword>
<evidence type="ECO:0000256" key="3">
    <source>
        <dbReference type="ARBA" id="ARBA00012438"/>
    </source>
</evidence>
<dbReference type="InterPro" id="IPR036890">
    <property type="entry name" value="HATPase_C_sf"/>
</dbReference>
<dbReference type="InterPro" id="IPR003594">
    <property type="entry name" value="HATPase_dom"/>
</dbReference>
<dbReference type="InterPro" id="IPR003661">
    <property type="entry name" value="HisK_dim/P_dom"/>
</dbReference>
<evidence type="ECO:0000259" key="15">
    <source>
        <dbReference type="PROSITE" id="PS50109"/>
    </source>
</evidence>
<keyword evidence="11 14" id="KW-1133">Transmembrane helix</keyword>
<dbReference type="FunFam" id="1.10.287.130:FF:000001">
    <property type="entry name" value="Two-component sensor histidine kinase"/>
    <property type="match status" value="1"/>
</dbReference>
<comment type="caution">
    <text evidence="16">The sequence shown here is derived from an EMBL/GenBank/DDBJ whole genome shotgun (WGS) entry which is preliminary data.</text>
</comment>
<feature type="transmembrane region" description="Helical" evidence="14">
    <location>
        <begin position="410"/>
        <end position="432"/>
    </location>
</feature>
<dbReference type="InterPro" id="IPR050398">
    <property type="entry name" value="HssS/ArlS-like"/>
</dbReference>
<evidence type="ECO:0000256" key="8">
    <source>
        <dbReference type="ARBA" id="ARBA00022741"/>
    </source>
</evidence>
<dbReference type="RefSeq" id="WP_022939296.1">
    <property type="nucleotide sequence ID" value="NZ_CABKRQ010000008.1"/>
</dbReference>
<dbReference type="InterPro" id="IPR036097">
    <property type="entry name" value="HisK_dim/P_sf"/>
</dbReference>
<dbReference type="Pfam" id="PF02518">
    <property type="entry name" value="HATPase_c"/>
    <property type="match status" value="1"/>
</dbReference>
<keyword evidence="12" id="KW-0902">Two-component regulatory system</keyword>
<evidence type="ECO:0000256" key="7">
    <source>
        <dbReference type="ARBA" id="ARBA00022692"/>
    </source>
</evidence>
<accession>A0A318KK87</accession>
<evidence type="ECO:0000256" key="2">
    <source>
        <dbReference type="ARBA" id="ARBA00004651"/>
    </source>
</evidence>
<organism evidence="16 17">
    <name type="scientific">Dielma fastidiosa</name>
    <dbReference type="NCBI Taxonomy" id="1034346"/>
    <lineage>
        <taxon>Bacteria</taxon>
        <taxon>Bacillati</taxon>
        <taxon>Bacillota</taxon>
        <taxon>Erysipelotrichia</taxon>
        <taxon>Erysipelotrichales</taxon>
        <taxon>Erysipelotrichaceae</taxon>
        <taxon>Dielma</taxon>
    </lineage>
</organism>
<evidence type="ECO:0000256" key="5">
    <source>
        <dbReference type="ARBA" id="ARBA00022553"/>
    </source>
</evidence>
<gene>
    <name evidence="16" type="ORF">DES51_10735</name>
</gene>
<evidence type="ECO:0000256" key="1">
    <source>
        <dbReference type="ARBA" id="ARBA00000085"/>
    </source>
</evidence>
<feature type="domain" description="Histidine kinase" evidence="15">
    <location>
        <begin position="534"/>
        <end position="747"/>
    </location>
</feature>
<dbReference type="OrthoDB" id="9792991at2"/>
<dbReference type="SMART" id="SM00388">
    <property type="entry name" value="HisKA"/>
    <property type="match status" value="1"/>
</dbReference>
<dbReference type="CDD" id="cd00082">
    <property type="entry name" value="HisKA"/>
    <property type="match status" value="1"/>
</dbReference>
<dbReference type="SMART" id="SM00387">
    <property type="entry name" value="HATPase_c"/>
    <property type="match status" value="1"/>
</dbReference>
<sequence>MDTKLKKWKKTFSFIAFFLGISILLGNLSSLFVRYSSVDVLKKDVSSAFSGDYQTTDEFRYYVSDYLERFLVMASGGNISSWYNYYNGYTNEIYESDIYSSYATTYTFNNLVPDDEDDGTVSRSLIDKLHDRLKDDKNVLYQIYHEGKLLYSNNDDLKLDKNGTLPEGYNFFLHFDGKQVTMIKDGEELDVYGDGYYRDESDWYVPGYKNFTLDEKSAKSEIVIAFAKEPKIYMFGNYSESGSVQRDNSLYWLKVNFDNSKSEYISQGLSIILGLILIVIYIILRKDKKAADKKIAELTGHVWFEIKLLILILPFLLLLLSFKEYLYYYLNELFYGYEYIEWDYLYYGLQRILEGRTYILLVCFWLIYLVINDMRYNRGRWWHGICSYVYNIFKTSELRLPFQKRITNRYLPVFIAEVVLAAASLSAIIVAWRSYYEPISITTYALFFLLVAGLLIFFQLAYAKNNKTISQDVGALINQIEAVHNGDLTNTLRRPEDADLAKAVNELNDIQQGMFTAMNEQIKSERMKVELISNVSHDIKTPLTSIISYIELLKQEEELPDHVREYVAILDSKSQRLKEMVKDVFEISKAASGQLPVNIEELDLGKLLRQTLADMQEKIDESDIILRTEIMADPVMILADGQRLYRVFQNLIGNALLYSLPGSRVYVTLNLSGEMAIACVKNTSRTEIPTDLDFTERFVRGDESRTDGGSGLGLSIARSFTEACNGEFKVETNADLFTVTVSFKRVKE</sequence>
<keyword evidence="17" id="KW-1185">Reference proteome</keyword>
<dbReference type="AlphaFoldDB" id="A0A318KK87"/>
<evidence type="ECO:0000256" key="10">
    <source>
        <dbReference type="ARBA" id="ARBA00022840"/>
    </source>
</evidence>
<proteinExistence type="predicted"/>